<evidence type="ECO:0000313" key="3">
    <source>
        <dbReference type="Proteomes" id="UP000006727"/>
    </source>
</evidence>
<gene>
    <name evidence="1" type="ORF">PHYPA_029956</name>
</gene>
<dbReference type="PaxDb" id="3218-PP1S129_65V6.1"/>
<dbReference type="Proteomes" id="UP000006727">
    <property type="component" value="Chromosome 25"/>
</dbReference>
<dbReference type="Gramene" id="Pp3c25_14520V3.1">
    <property type="protein sequence ID" value="PAC:32980530.CDS.1"/>
    <property type="gene ID" value="Pp3c25_14520"/>
</dbReference>
<proteinExistence type="predicted"/>
<reference evidence="1 3" key="1">
    <citation type="journal article" date="2008" name="Science">
        <title>The Physcomitrella genome reveals evolutionary insights into the conquest of land by plants.</title>
        <authorList>
            <person name="Rensing S."/>
            <person name="Lang D."/>
            <person name="Zimmer A."/>
            <person name="Terry A."/>
            <person name="Salamov A."/>
            <person name="Shapiro H."/>
            <person name="Nishiyama T."/>
            <person name="Perroud P.-F."/>
            <person name="Lindquist E."/>
            <person name="Kamisugi Y."/>
            <person name="Tanahashi T."/>
            <person name="Sakakibara K."/>
            <person name="Fujita T."/>
            <person name="Oishi K."/>
            <person name="Shin-I T."/>
            <person name="Kuroki Y."/>
            <person name="Toyoda A."/>
            <person name="Suzuki Y."/>
            <person name="Hashimoto A."/>
            <person name="Yamaguchi K."/>
            <person name="Sugano A."/>
            <person name="Kohara Y."/>
            <person name="Fujiyama A."/>
            <person name="Anterola A."/>
            <person name="Aoki S."/>
            <person name="Ashton N."/>
            <person name="Barbazuk W.B."/>
            <person name="Barker E."/>
            <person name="Bennetzen J."/>
            <person name="Bezanilla M."/>
            <person name="Blankenship R."/>
            <person name="Cho S.H."/>
            <person name="Dutcher S."/>
            <person name="Estelle M."/>
            <person name="Fawcett J.A."/>
            <person name="Gundlach H."/>
            <person name="Hanada K."/>
            <person name="Heyl A."/>
            <person name="Hicks K.A."/>
            <person name="Hugh J."/>
            <person name="Lohr M."/>
            <person name="Mayer K."/>
            <person name="Melkozernov A."/>
            <person name="Murata T."/>
            <person name="Nelson D."/>
            <person name="Pils B."/>
            <person name="Prigge M."/>
            <person name="Reiss B."/>
            <person name="Renner T."/>
            <person name="Rombauts S."/>
            <person name="Rushton P."/>
            <person name="Sanderfoot A."/>
            <person name="Schween G."/>
            <person name="Shiu S.-H."/>
            <person name="Stueber K."/>
            <person name="Theodoulou F.L."/>
            <person name="Tu H."/>
            <person name="Van de Peer Y."/>
            <person name="Verrier P.J."/>
            <person name="Waters E."/>
            <person name="Wood A."/>
            <person name="Yang L."/>
            <person name="Cove D."/>
            <person name="Cuming A."/>
            <person name="Hasebe M."/>
            <person name="Lucas S."/>
            <person name="Mishler D.B."/>
            <person name="Reski R."/>
            <person name="Grigoriev I."/>
            <person name="Quatrano R.S."/>
            <person name="Boore J.L."/>
        </authorList>
    </citation>
    <scope>NUCLEOTIDE SEQUENCE [LARGE SCALE GENOMIC DNA]</scope>
    <source>
        <strain evidence="2 3">cv. Gransden 2004</strain>
    </source>
</reference>
<dbReference type="EnsemblPlants" id="Pp3c25_14520V3.2">
    <property type="protein sequence ID" value="PAC:32980531.CDS.1"/>
    <property type="gene ID" value="Pp3c25_14520"/>
</dbReference>
<organism evidence="1">
    <name type="scientific">Physcomitrium patens</name>
    <name type="common">Spreading-leaved earth moss</name>
    <name type="synonym">Physcomitrella patens</name>
    <dbReference type="NCBI Taxonomy" id="3218"/>
    <lineage>
        <taxon>Eukaryota</taxon>
        <taxon>Viridiplantae</taxon>
        <taxon>Streptophyta</taxon>
        <taxon>Embryophyta</taxon>
        <taxon>Bryophyta</taxon>
        <taxon>Bryophytina</taxon>
        <taxon>Bryopsida</taxon>
        <taxon>Funariidae</taxon>
        <taxon>Funariales</taxon>
        <taxon>Funariaceae</taxon>
        <taxon>Physcomitrium</taxon>
    </lineage>
</organism>
<evidence type="ECO:0000313" key="2">
    <source>
        <dbReference type="EnsemblPlants" id="PAC:32980530.CDS.1"/>
    </source>
</evidence>
<protein>
    <submittedName>
        <fullName evidence="1 2">Uncharacterized protein</fullName>
    </submittedName>
</protein>
<dbReference type="EnsemblPlants" id="Pp3c25_14520V3.1">
    <property type="protein sequence ID" value="PAC:32980530.CDS.1"/>
    <property type="gene ID" value="Pp3c25_14520"/>
</dbReference>
<reference evidence="1 3" key="2">
    <citation type="journal article" date="2018" name="Plant J.">
        <title>The Physcomitrella patens chromosome-scale assembly reveals moss genome structure and evolution.</title>
        <authorList>
            <person name="Lang D."/>
            <person name="Ullrich K.K."/>
            <person name="Murat F."/>
            <person name="Fuchs J."/>
            <person name="Jenkins J."/>
            <person name="Haas F.B."/>
            <person name="Piednoel M."/>
            <person name="Gundlach H."/>
            <person name="Van Bel M."/>
            <person name="Meyberg R."/>
            <person name="Vives C."/>
            <person name="Morata J."/>
            <person name="Symeonidi A."/>
            <person name="Hiss M."/>
            <person name="Muchero W."/>
            <person name="Kamisugi Y."/>
            <person name="Saleh O."/>
            <person name="Blanc G."/>
            <person name="Decker E.L."/>
            <person name="van Gessel N."/>
            <person name="Grimwood J."/>
            <person name="Hayes R.D."/>
            <person name="Graham S.W."/>
            <person name="Gunter L.E."/>
            <person name="McDaniel S.F."/>
            <person name="Hoernstein S.N.W."/>
            <person name="Larsson A."/>
            <person name="Li F.W."/>
            <person name="Perroud P.F."/>
            <person name="Phillips J."/>
            <person name="Ranjan P."/>
            <person name="Rokshar D.S."/>
            <person name="Rothfels C.J."/>
            <person name="Schneider L."/>
            <person name="Shu S."/>
            <person name="Stevenson D.W."/>
            <person name="Thummler F."/>
            <person name="Tillich M."/>
            <person name="Villarreal Aguilar J.C."/>
            <person name="Widiez T."/>
            <person name="Wong G.K."/>
            <person name="Wymore A."/>
            <person name="Zhang Y."/>
            <person name="Zimmer A.D."/>
            <person name="Quatrano R.S."/>
            <person name="Mayer K.F.X."/>
            <person name="Goodstein D."/>
            <person name="Casacuberta J.M."/>
            <person name="Vandepoele K."/>
            <person name="Reski R."/>
            <person name="Cuming A.C."/>
            <person name="Tuskan G.A."/>
            <person name="Maumus F."/>
            <person name="Salse J."/>
            <person name="Schmutz J."/>
            <person name="Rensing S.A."/>
        </authorList>
    </citation>
    <scope>NUCLEOTIDE SEQUENCE [LARGE SCALE GENOMIC DNA]</scope>
    <source>
        <strain evidence="2 3">cv. Gransden 2004</strain>
    </source>
</reference>
<reference evidence="2" key="3">
    <citation type="submission" date="2020-12" db="UniProtKB">
        <authorList>
            <consortium name="EnsemblPlants"/>
        </authorList>
    </citation>
    <scope>IDENTIFICATION</scope>
</reference>
<sequence length="88" mass="10155">MLNDSEMEHELSVGFMILRQITYPLSLVLLGIVDCEKLHSQSPIPVARLLPMKCSCRWPLRNWQIVTGFYGDIIPIETQRFADHTNVK</sequence>
<keyword evidence="3" id="KW-1185">Reference proteome</keyword>
<evidence type="ECO:0000313" key="1">
    <source>
        <dbReference type="EMBL" id="PNR27804.1"/>
    </source>
</evidence>
<dbReference type="Gramene" id="Pp3c25_14520V3.2">
    <property type="protein sequence ID" value="PAC:32980531.CDS.1"/>
    <property type="gene ID" value="Pp3c25_14520"/>
</dbReference>
<accession>A0A2K1IEV1</accession>
<dbReference type="AlphaFoldDB" id="A0A2K1IEV1"/>
<name>A0A2K1IEV1_PHYPA</name>
<dbReference type="InParanoid" id="A0A2K1IEV1"/>
<dbReference type="EMBL" id="ABEU02000025">
    <property type="protein sequence ID" value="PNR27804.1"/>
    <property type="molecule type" value="Genomic_DNA"/>
</dbReference>